<proteinExistence type="predicted"/>
<accession>A0ABD3B2B0</accession>
<keyword evidence="2" id="KW-1185">Reference proteome</keyword>
<dbReference type="PANTHER" id="PTHR33067">
    <property type="entry name" value="RNA-DIRECTED DNA POLYMERASE-RELATED"/>
    <property type="match status" value="1"/>
</dbReference>
<protein>
    <recommendedName>
        <fullName evidence="3">Aspartic peptidase DDI1-type domain-containing protein</fullName>
    </recommendedName>
</protein>
<dbReference type="Proteomes" id="UP001630127">
    <property type="component" value="Unassembled WGS sequence"/>
</dbReference>
<evidence type="ECO:0008006" key="3">
    <source>
        <dbReference type="Google" id="ProtNLM"/>
    </source>
</evidence>
<name>A0ABD3B2B0_9GENT</name>
<sequence>MPYPQRLIDPRKEEKEKQFTHFLDMLKKINANIPSIDILTKMPNYTRFMKNLLARKRKWDDDEKVCLDAQCSAIVQRRLPPKLKDPGSFMIPVNVGGKKWHRSLCDLGASINIMPKAIYDKLGINNVKPTNITLQLADLSERKPYGLLENVLVQVEKLVFPVDFFVLDTGKESEIPLILGRPFLSTAHALIDVHKGKLILRVENEAIEFDVFEYNDNIPIVEEKCTNQSLNSILARSNEDQNEVSQGNSLNQVFEIKENPRNELKEKPLDKGCVLMKDEESFAKNKHNGDIKKLRRHKN</sequence>
<dbReference type="Gene3D" id="2.40.70.10">
    <property type="entry name" value="Acid Proteases"/>
    <property type="match status" value="1"/>
</dbReference>
<dbReference type="AlphaFoldDB" id="A0ABD3B2B0"/>
<evidence type="ECO:0000313" key="1">
    <source>
        <dbReference type="EMBL" id="KAL3537677.1"/>
    </source>
</evidence>
<dbReference type="CDD" id="cd00303">
    <property type="entry name" value="retropepsin_like"/>
    <property type="match status" value="1"/>
</dbReference>
<organism evidence="1 2">
    <name type="scientific">Cinchona calisaya</name>
    <dbReference type="NCBI Taxonomy" id="153742"/>
    <lineage>
        <taxon>Eukaryota</taxon>
        <taxon>Viridiplantae</taxon>
        <taxon>Streptophyta</taxon>
        <taxon>Embryophyta</taxon>
        <taxon>Tracheophyta</taxon>
        <taxon>Spermatophyta</taxon>
        <taxon>Magnoliopsida</taxon>
        <taxon>eudicotyledons</taxon>
        <taxon>Gunneridae</taxon>
        <taxon>Pentapetalae</taxon>
        <taxon>asterids</taxon>
        <taxon>lamiids</taxon>
        <taxon>Gentianales</taxon>
        <taxon>Rubiaceae</taxon>
        <taxon>Cinchonoideae</taxon>
        <taxon>Cinchoneae</taxon>
        <taxon>Cinchona</taxon>
    </lineage>
</organism>
<dbReference type="InterPro" id="IPR021109">
    <property type="entry name" value="Peptidase_aspartic_dom_sf"/>
</dbReference>
<dbReference type="EMBL" id="JBJUIK010000001">
    <property type="protein sequence ID" value="KAL3537677.1"/>
    <property type="molecule type" value="Genomic_DNA"/>
</dbReference>
<dbReference type="PANTHER" id="PTHR33067:SF9">
    <property type="entry name" value="RNA-DIRECTED DNA POLYMERASE"/>
    <property type="match status" value="1"/>
</dbReference>
<gene>
    <name evidence="1" type="ORF">ACH5RR_001043</name>
</gene>
<evidence type="ECO:0000313" key="2">
    <source>
        <dbReference type="Proteomes" id="UP001630127"/>
    </source>
</evidence>
<dbReference type="Pfam" id="PF13650">
    <property type="entry name" value="Asp_protease_2"/>
    <property type="match status" value="1"/>
</dbReference>
<reference evidence="1 2" key="1">
    <citation type="submission" date="2024-11" db="EMBL/GenBank/DDBJ databases">
        <title>A near-complete genome assembly of Cinchona calisaya.</title>
        <authorList>
            <person name="Lian D.C."/>
            <person name="Zhao X.W."/>
            <person name="Wei L."/>
        </authorList>
    </citation>
    <scope>NUCLEOTIDE SEQUENCE [LARGE SCALE GENOMIC DNA]</scope>
    <source>
        <tissue evidence="1">Nenye</tissue>
    </source>
</reference>
<dbReference type="SUPFAM" id="SSF50630">
    <property type="entry name" value="Acid proteases"/>
    <property type="match status" value="1"/>
</dbReference>
<comment type="caution">
    <text evidence="1">The sequence shown here is derived from an EMBL/GenBank/DDBJ whole genome shotgun (WGS) entry which is preliminary data.</text>
</comment>